<sequence>MSLTPASSDPVTGLRVLVVDDHMDAAEALGILLEVFGHDVKTSFDGQQAIDTIVAWEPDLVLMDLSLPVVDGYEAGKRVQAHVASHPDFPLPYMAALSGFSGDAERERTAQCGYARHLVKPVGPDQLKAVIAEAARHRDARNASAAG</sequence>
<accession>A0A7Y9IYU7</accession>
<dbReference type="PANTHER" id="PTHR45339">
    <property type="entry name" value="HYBRID SIGNAL TRANSDUCTION HISTIDINE KINASE J"/>
    <property type="match status" value="1"/>
</dbReference>
<dbReference type="AlphaFoldDB" id="A0A7Y9IYU7"/>
<dbReference type="Gene3D" id="3.40.50.2300">
    <property type="match status" value="1"/>
</dbReference>
<evidence type="ECO:0000259" key="4">
    <source>
        <dbReference type="PROSITE" id="PS50110"/>
    </source>
</evidence>
<dbReference type="Proteomes" id="UP000542125">
    <property type="component" value="Unassembled WGS sequence"/>
</dbReference>
<evidence type="ECO:0000256" key="3">
    <source>
        <dbReference type="PROSITE-ProRule" id="PRU00169"/>
    </source>
</evidence>
<dbReference type="PROSITE" id="PS50110">
    <property type="entry name" value="RESPONSE_REGULATORY"/>
    <property type="match status" value="1"/>
</dbReference>
<reference evidence="5 6" key="1">
    <citation type="submission" date="2020-07" db="EMBL/GenBank/DDBJ databases">
        <title>Genomic Encyclopedia of Type Strains, Phase IV (KMG-V): Genome sequencing to study the core and pangenomes of soil and plant-associated prokaryotes.</title>
        <authorList>
            <person name="Whitman W."/>
        </authorList>
    </citation>
    <scope>NUCLEOTIDE SEQUENCE [LARGE SCALE GENOMIC DNA]</scope>
    <source>
        <strain evidence="5 6">SAS40</strain>
    </source>
</reference>
<evidence type="ECO:0000256" key="1">
    <source>
        <dbReference type="ARBA" id="ARBA00022553"/>
    </source>
</evidence>
<proteinExistence type="predicted"/>
<dbReference type="SMART" id="SM00448">
    <property type="entry name" value="REC"/>
    <property type="match status" value="1"/>
</dbReference>
<evidence type="ECO:0000313" key="6">
    <source>
        <dbReference type="Proteomes" id="UP000542125"/>
    </source>
</evidence>
<feature type="domain" description="Response regulatory" evidence="4">
    <location>
        <begin position="15"/>
        <end position="135"/>
    </location>
</feature>
<dbReference type="PANTHER" id="PTHR45339:SF1">
    <property type="entry name" value="HYBRID SIGNAL TRANSDUCTION HISTIDINE KINASE J"/>
    <property type="match status" value="1"/>
</dbReference>
<dbReference type="SUPFAM" id="SSF52172">
    <property type="entry name" value="CheY-like"/>
    <property type="match status" value="1"/>
</dbReference>
<evidence type="ECO:0000256" key="2">
    <source>
        <dbReference type="ARBA" id="ARBA00023012"/>
    </source>
</evidence>
<keyword evidence="2" id="KW-0902">Two-component regulatory system</keyword>
<dbReference type="RefSeq" id="WP_179589946.1">
    <property type="nucleotide sequence ID" value="NZ_JACBYR010000003.1"/>
</dbReference>
<dbReference type="InterPro" id="IPR001789">
    <property type="entry name" value="Sig_transdc_resp-reg_receiver"/>
</dbReference>
<keyword evidence="6" id="KW-1185">Reference proteome</keyword>
<name>A0A7Y9IYU7_9BURK</name>
<organism evidence="5 6">
    <name type="scientific">Pigmentiphaga litoralis</name>
    <dbReference type="NCBI Taxonomy" id="516702"/>
    <lineage>
        <taxon>Bacteria</taxon>
        <taxon>Pseudomonadati</taxon>
        <taxon>Pseudomonadota</taxon>
        <taxon>Betaproteobacteria</taxon>
        <taxon>Burkholderiales</taxon>
        <taxon>Alcaligenaceae</taxon>
        <taxon>Pigmentiphaga</taxon>
    </lineage>
</organism>
<dbReference type="GO" id="GO:0000160">
    <property type="term" value="P:phosphorelay signal transduction system"/>
    <property type="evidence" value="ECO:0007669"/>
    <property type="project" value="UniProtKB-KW"/>
</dbReference>
<comment type="caution">
    <text evidence="5">The sequence shown here is derived from an EMBL/GenBank/DDBJ whole genome shotgun (WGS) entry which is preliminary data.</text>
</comment>
<keyword evidence="1 3" id="KW-0597">Phosphoprotein</keyword>
<gene>
    <name evidence="5" type="ORF">FHW18_004974</name>
</gene>
<evidence type="ECO:0000313" key="5">
    <source>
        <dbReference type="EMBL" id="NYE85655.1"/>
    </source>
</evidence>
<dbReference type="InterPro" id="IPR011006">
    <property type="entry name" value="CheY-like_superfamily"/>
</dbReference>
<dbReference type="EMBL" id="JACBYR010000003">
    <property type="protein sequence ID" value="NYE85655.1"/>
    <property type="molecule type" value="Genomic_DNA"/>
</dbReference>
<protein>
    <submittedName>
        <fullName evidence="5">CheY-like chemotaxis protein</fullName>
    </submittedName>
</protein>
<dbReference type="Pfam" id="PF00072">
    <property type="entry name" value="Response_reg"/>
    <property type="match status" value="1"/>
</dbReference>
<feature type="modified residue" description="4-aspartylphosphate" evidence="3">
    <location>
        <position position="64"/>
    </location>
</feature>